<protein>
    <submittedName>
        <fullName evidence="3">Uncharacterized protein</fullName>
    </submittedName>
</protein>
<sequence length="143" mass="15584">MGRPSLPTKSFNIASDELESARYCAKEQGVSLNKYLRLAVLEKNRGVVQGLETRDALDDIRATVRESETRNAMALESLMADLRAEQSAALQANEELVVKTLQAFSQFLAQQEPVALAPTKQPATKAASRGPVANPAFLPPKPY</sequence>
<reference evidence="3" key="1">
    <citation type="submission" date="2018-09" db="EMBL/GenBank/DDBJ databases">
        <authorList>
            <person name="Groschel M."/>
            <person name="Kohl T."/>
            <person name="Conchillo-Sole O."/>
            <person name="Mamat U."/>
            <person name="Yero D."/>
            <person name="Niemann S."/>
            <person name="Daura X."/>
            <person name="Gibert I."/>
        </authorList>
    </citation>
    <scope>NUCLEOTIDE SEQUENCE</scope>
    <source>
        <strain evidence="3">OG156</strain>
    </source>
</reference>
<feature type="coiled-coil region" evidence="1">
    <location>
        <begin position="65"/>
        <end position="95"/>
    </location>
</feature>
<feature type="region of interest" description="Disordered" evidence="2">
    <location>
        <begin position="119"/>
        <end position="143"/>
    </location>
</feature>
<proteinExistence type="predicted"/>
<evidence type="ECO:0000256" key="1">
    <source>
        <dbReference type="SAM" id="Coils"/>
    </source>
</evidence>
<dbReference type="AlphaFoldDB" id="A0AAW3S659"/>
<organism evidence="3 4">
    <name type="scientific">Stenotrophomonas maltophilia</name>
    <name type="common">Pseudomonas maltophilia</name>
    <name type="synonym">Xanthomonas maltophilia</name>
    <dbReference type="NCBI Taxonomy" id="40324"/>
    <lineage>
        <taxon>Bacteria</taxon>
        <taxon>Pseudomonadati</taxon>
        <taxon>Pseudomonadota</taxon>
        <taxon>Gammaproteobacteria</taxon>
        <taxon>Lysobacterales</taxon>
        <taxon>Lysobacteraceae</taxon>
        <taxon>Stenotrophomonas</taxon>
        <taxon>Stenotrophomonas maltophilia group</taxon>
    </lineage>
</organism>
<comment type="caution">
    <text evidence="3">The sequence shown here is derived from an EMBL/GenBank/DDBJ whole genome shotgun (WGS) entry which is preliminary data.</text>
</comment>
<dbReference type="RefSeq" id="WP_049427024.1">
    <property type="nucleotide sequence ID" value="NZ_JAXAYW010000161.1"/>
</dbReference>
<dbReference type="EMBL" id="RAUE01000017">
    <property type="protein sequence ID" value="MBA0311588.1"/>
    <property type="molecule type" value="Genomic_DNA"/>
</dbReference>
<evidence type="ECO:0000313" key="3">
    <source>
        <dbReference type="EMBL" id="MBA0311588.1"/>
    </source>
</evidence>
<accession>A0AAW3S659</accession>
<evidence type="ECO:0000256" key="2">
    <source>
        <dbReference type="SAM" id="MobiDB-lite"/>
    </source>
</evidence>
<name>A0AAW3S659_STEMA</name>
<keyword evidence="1" id="KW-0175">Coiled coil</keyword>
<gene>
    <name evidence="3" type="ORF">D7Y33_11320</name>
</gene>
<evidence type="ECO:0000313" key="4">
    <source>
        <dbReference type="Proteomes" id="UP000822271"/>
    </source>
</evidence>
<dbReference type="Proteomes" id="UP000822271">
    <property type="component" value="Unassembled WGS sequence"/>
</dbReference>
<reference evidence="3" key="2">
    <citation type="journal article" date="2020" name="Front. Microbiol.">
        <title>Genetic Variants of the DSF Quorum Sensing System in Stenotrophomonas maltophilia Influence Virulence and Resistance Phenotypes Among Genotypically Diverse Clinical Isolates.</title>
        <authorList>
            <person name="Yero D."/>
            <person name="Huedo P."/>
            <person name="Conchillo-Sole O."/>
            <person name="Martinez-Servat S."/>
            <person name="Mamat U."/>
            <person name="Coves X."/>
            <person name="Llanas F."/>
            <person name="Roca I."/>
            <person name="Vila J."/>
            <person name="Schaible U.E."/>
            <person name="Daura X."/>
            <person name="Gibert I."/>
        </authorList>
    </citation>
    <scope>NUCLEOTIDE SEQUENCE</scope>
    <source>
        <strain evidence="3">OG156</strain>
    </source>
</reference>